<proteinExistence type="predicted"/>
<evidence type="ECO:0000313" key="2">
    <source>
        <dbReference type="Proteomes" id="UP000295621"/>
    </source>
</evidence>
<organism evidence="1 2">
    <name type="scientific">Jiangella ureilytica</name>
    <dbReference type="NCBI Taxonomy" id="2530374"/>
    <lineage>
        <taxon>Bacteria</taxon>
        <taxon>Bacillati</taxon>
        <taxon>Actinomycetota</taxon>
        <taxon>Actinomycetes</taxon>
        <taxon>Jiangellales</taxon>
        <taxon>Jiangellaceae</taxon>
        <taxon>Jiangella</taxon>
    </lineage>
</organism>
<keyword evidence="2" id="KW-1185">Reference proteome</keyword>
<reference evidence="1 2" key="1">
    <citation type="submission" date="2019-02" db="EMBL/GenBank/DDBJ databases">
        <title>Draft genome sequences of novel Actinobacteria.</title>
        <authorList>
            <person name="Sahin N."/>
            <person name="Ay H."/>
            <person name="Saygin H."/>
        </authorList>
    </citation>
    <scope>NUCLEOTIDE SEQUENCE [LARGE SCALE GENOMIC DNA]</scope>
    <source>
        <strain evidence="1 2">KC603</strain>
    </source>
</reference>
<evidence type="ECO:0008006" key="3">
    <source>
        <dbReference type="Google" id="ProtNLM"/>
    </source>
</evidence>
<dbReference type="Proteomes" id="UP000295621">
    <property type="component" value="Unassembled WGS sequence"/>
</dbReference>
<dbReference type="EMBL" id="SMKL01000012">
    <property type="protein sequence ID" value="TDC52927.1"/>
    <property type="molecule type" value="Genomic_DNA"/>
</dbReference>
<sequence length="59" mass="6382">MTGHHVLSEMRRWLLRPGAERRLLALLVASMLTIASSLALLDGGSESGTDRSEIAKIHG</sequence>
<accession>A0A4R4RSE3</accession>
<dbReference type="RefSeq" id="WP_131980804.1">
    <property type="nucleotide sequence ID" value="NZ_SMKL01000012.1"/>
</dbReference>
<protein>
    <recommendedName>
        <fullName evidence="3">ABC transporter permease</fullName>
    </recommendedName>
</protein>
<gene>
    <name evidence="1" type="ORF">E1212_07220</name>
</gene>
<name>A0A4R4RSE3_9ACTN</name>
<comment type="caution">
    <text evidence="1">The sequence shown here is derived from an EMBL/GenBank/DDBJ whole genome shotgun (WGS) entry which is preliminary data.</text>
</comment>
<dbReference type="AlphaFoldDB" id="A0A4R4RSE3"/>
<dbReference type="OrthoDB" id="9991277at2"/>
<evidence type="ECO:0000313" key="1">
    <source>
        <dbReference type="EMBL" id="TDC52927.1"/>
    </source>
</evidence>